<dbReference type="Proteomes" id="UP000824120">
    <property type="component" value="Chromosome 1"/>
</dbReference>
<dbReference type="AlphaFoldDB" id="A0A9J6AZG6"/>
<evidence type="ECO:0000256" key="2">
    <source>
        <dbReference type="ARBA" id="ARBA00009416"/>
    </source>
</evidence>
<feature type="compositionally biased region" description="Polar residues" evidence="6">
    <location>
        <begin position="317"/>
        <end position="330"/>
    </location>
</feature>
<evidence type="ECO:0000256" key="6">
    <source>
        <dbReference type="SAM" id="MobiDB-lite"/>
    </source>
</evidence>
<keyword evidence="3" id="KW-0936">Ethylene signaling pathway</keyword>
<evidence type="ECO:0000313" key="8">
    <source>
        <dbReference type="EMBL" id="KAG5629965.1"/>
    </source>
</evidence>
<dbReference type="FunFam" id="1.10.3180.10:FF:000001">
    <property type="entry name" value="Ethylene insensitive 3-like 1"/>
    <property type="match status" value="1"/>
</dbReference>
<feature type="compositionally biased region" description="Basic and acidic residues" evidence="6">
    <location>
        <begin position="334"/>
        <end position="345"/>
    </location>
</feature>
<name>A0A9J6AZG6_SOLCO</name>
<dbReference type="GO" id="GO:0003700">
    <property type="term" value="F:DNA-binding transcription factor activity"/>
    <property type="evidence" value="ECO:0007669"/>
    <property type="project" value="InterPro"/>
</dbReference>
<reference evidence="8 9" key="1">
    <citation type="submission" date="2020-09" db="EMBL/GenBank/DDBJ databases">
        <title>De no assembly of potato wild relative species, Solanum commersonii.</title>
        <authorList>
            <person name="Cho K."/>
        </authorList>
    </citation>
    <scope>NUCLEOTIDE SEQUENCE [LARGE SCALE GENOMIC DNA]</scope>
    <source>
        <strain evidence="8">LZ3.2</strain>
        <tissue evidence="8">Leaf</tissue>
    </source>
</reference>
<dbReference type="EMBL" id="JACXVP010000001">
    <property type="protein sequence ID" value="KAG5629965.1"/>
    <property type="molecule type" value="Genomic_DNA"/>
</dbReference>
<evidence type="ECO:0000256" key="1">
    <source>
        <dbReference type="ARBA" id="ARBA00004123"/>
    </source>
</evidence>
<comment type="similarity">
    <text evidence="2">Belongs to the EIN3 family.</text>
</comment>
<evidence type="ECO:0000256" key="3">
    <source>
        <dbReference type="ARBA" id="ARBA00022745"/>
    </source>
</evidence>
<comment type="caution">
    <text evidence="8">The sequence shown here is derived from an EMBL/GenBank/DDBJ whole genome shotgun (WGS) entry which is preliminary data.</text>
</comment>
<sequence>MNSLFLKKNIVRKSAKLLGFNLLETLVLRMAVMDEIGIDISSDIEVDDIRCDNIAEKDVSDEEIDPEELERRMWKDRVKLKRLKERQKIAAQQAAEKQKNKQTTDQARRKKMSRAQDGILKYMLKLMEVCKARGFVYGIIPEKGKPVSGSSDNIRAWWKEKVKFDKNGPAAIAKYEAECHAKGEGIGNQNGNPQSVLQDLQDATLGSLLSSLMQHCDPPQRKYPLEKGVSPPWWPSGNDEWWVKMGLPKGQKPPYKKPHDLKKMFKVGVLTAVIKHMSPDIAKIRRLVRQSKCLQDKMTAKESSIWLAVLSREESTIRLQTSDNGSSSISEAPIRGHGDKKKPSVDSDSDYDVDDVNVSVSSRDERRNEPLDARPLDDVPQSHQSKEQGDGKRRRRKRARSNFQQTQLSPSEQQPDDVARNTLPDMNNSNVQFSGYIANESQPENNMMVPRKSVERNSEGQSDLPLKDSNLSMVPSANAVSTEEAFVGNGPSIYPMLENCEVVPYESSFHLGTQDSVVQHQLHDTQLQSRPQFSGMNNEPPNSIFHYGPPNNGLHNGSRSSVLHHELQDSGFTHGSQYSNLHKAPIYQYYTPSAEFGSAHEEQQSRLAFGQPQIKSQDSGVRSAVLHGDRNGISREDHHYGKDTFQNDHDRPAEMHFVSPITSGSPDYARLSSPFNFELDVPSPLDTGDLELFLDEDVMTFFASYLKAAPTYCELE</sequence>
<comment type="subcellular location">
    <subcellularLocation>
        <location evidence="1">Nucleus</location>
    </subcellularLocation>
</comment>
<evidence type="ECO:0000256" key="5">
    <source>
        <dbReference type="ARBA" id="ARBA00023242"/>
    </source>
</evidence>
<evidence type="ECO:0000256" key="4">
    <source>
        <dbReference type="ARBA" id="ARBA00023125"/>
    </source>
</evidence>
<dbReference type="InterPro" id="IPR006957">
    <property type="entry name" value="EIN3"/>
</dbReference>
<accession>A0A9J6AZG6</accession>
<organism evidence="8 9">
    <name type="scientific">Solanum commersonii</name>
    <name type="common">Commerson's wild potato</name>
    <name type="synonym">Commerson's nightshade</name>
    <dbReference type="NCBI Taxonomy" id="4109"/>
    <lineage>
        <taxon>Eukaryota</taxon>
        <taxon>Viridiplantae</taxon>
        <taxon>Streptophyta</taxon>
        <taxon>Embryophyta</taxon>
        <taxon>Tracheophyta</taxon>
        <taxon>Spermatophyta</taxon>
        <taxon>Magnoliopsida</taxon>
        <taxon>eudicotyledons</taxon>
        <taxon>Gunneridae</taxon>
        <taxon>Pentapetalae</taxon>
        <taxon>asterids</taxon>
        <taxon>lamiids</taxon>
        <taxon>Solanales</taxon>
        <taxon>Solanaceae</taxon>
        <taxon>Solanoideae</taxon>
        <taxon>Solaneae</taxon>
        <taxon>Solanum</taxon>
    </lineage>
</organism>
<dbReference type="Gene3D" id="1.10.3180.10">
    <property type="entry name" value="DNA-binding domain of EIN3-like"/>
    <property type="match status" value="2"/>
</dbReference>
<dbReference type="GO" id="GO:0005634">
    <property type="term" value="C:nucleus"/>
    <property type="evidence" value="ECO:0007669"/>
    <property type="project" value="UniProtKB-SubCell"/>
</dbReference>
<dbReference type="InterPro" id="IPR023278">
    <property type="entry name" value="Ethylene_insens-like_DNA-bd"/>
</dbReference>
<dbReference type="GO" id="GO:0000976">
    <property type="term" value="F:transcription cis-regulatory region binding"/>
    <property type="evidence" value="ECO:0007669"/>
    <property type="project" value="UniProtKB-ARBA"/>
</dbReference>
<feature type="region of interest" description="Disordered" evidence="6">
    <location>
        <begin position="89"/>
        <end position="112"/>
    </location>
</feature>
<dbReference type="OrthoDB" id="2017676at2759"/>
<feature type="compositionally biased region" description="Polar residues" evidence="6">
    <location>
        <begin position="401"/>
        <end position="413"/>
    </location>
</feature>
<dbReference type="Pfam" id="PF04873">
    <property type="entry name" value="EIN3_DNA-bd"/>
    <property type="match status" value="1"/>
</dbReference>
<protein>
    <recommendedName>
        <fullName evidence="7">Ethylene insensitive 3-like DNA-binding domain-containing protein</fullName>
    </recommendedName>
</protein>
<keyword evidence="5" id="KW-0539">Nucleus</keyword>
<feature type="domain" description="Ethylene insensitive 3-like DNA-binding" evidence="7">
    <location>
        <begin position="67"/>
        <end position="314"/>
    </location>
</feature>
<dbReference type="FunFam" id="1.10.3180.10:FF:000002">
    <property type="entry name" value="Ethylene insensitive 3-like 1"/>
    <property type="match status" value="1"/>
</dbReference>
<keyword evidence="9" id="KW-1185">Reference proteome</keyword>
<keyword evidence="4" id="KW-0238">DNA-binding</keyword>
<feature type="region of interest" description="Disordered" evidence="6">
    <location>
        <begin position="317"/>
        <end position="427"/>
    </location>
</feature>
<dbReference type="InterPro" id="IPR047091">
    <property type="entry name" value="EIN3-like_DNA-bd"/>
</dbReference>
<evidence type="ECO:0000313" key="9">
    <source>
        <dbReference type="Proteomes" id="UP000824120"/>
    </source>
</evidence>
<evidence type="ECO:0000259" key="7">
    <source>
        <dbReference type="Pfam" id="PF04873"/>
    </source>
</evidence>
<proteinExistence type="inferred from homology"/>
<dbReference type="GO" id="GO:0009873">
    <property type="term" value="P:ethylene-activated signaling pathway"/>
    <property type="evidence" value="ECO:0007669"/>
    <property type="project" value="UniProtKB-KW"/>
</dbReference>
<feature type="region of interest" description="Disordered" evidence="6">
    <location>
        <begin position="451"/>
        <end position="470"/>
    </location>
</feature>
<dbReference type="PANTHER" id="PTHR33305">
    <property type="entry name" value="ETHYLENE INSENSITIVE 3-LIKE 2 PROTEIN"/>
    <property type="match status" value="1"/>
</dbReference>
<gene>
    <name evidence="8" type="ORF">H5410_001682</name>
</gene>
<dbReference type="SUPFAM" id="SSF116768">
    <property type="entry name" value="DNA-binding domain of EIN3-like"/>
    <property type="match status" value="1"/>
</dbReference>
<dbReference type="PANTHER" id="PTHR33305:SF30">
    <property type="entry name" value="ETHYLENE INSENSITIVE 3-LIKE 3 PROTEIN"/>
    <property type="match status" value="1"/>
</dbReference>
<feature type="compositionally biased region" description="Basic and acidic residues" evidence="6">
    <location>
        <begin position="362"/>
        <end position="377"/>
    </location>
</feature>